<reference evidence="2" key="1">
    <citation type="journal article" name="BMC Genomics">
        <title>Long-read sequencing and de novo genome assembly of marine medaka (Oryzias melastigma).</title>
        <authorList>
            <person name="Liang P."/>
            <person name="Saqib H.S.A."/>
            <person name="Ni X."/>
            <person name="Shen Y."/>
        </authorList>
    </citation>
    <scope>NUCLEOTIDE SEQUENCE</scope>
    <source>
        <strain evidence="2">Bigg-433</strain>
    </source>
</reference>
<accession>A0A834FD69</accession>
<evidence type="ECO:0000313" key="3">
    <source>
        <dbReference type="Proteomes" id="UP000646548"/>
    </source>
</evidence>
<feature type="region of interest" description="Disordered" evidence="1">
    <location>
        <begin position="1"/>
        <end position="51"/>
    </location>
</feature>
<comment type="caution">
    <text evidence="2">The sequence shown here is derived from an EMBL/GenBank/DDBJ whole genome shotgun (WGS) entry which is preliminary data.</text>
</comment>
<dbReference type="AlphaFoldDB" id="A0A834FD69"/>
<gene>
    <name evidence="2" type="ORF">FQA47_008735</name>
</gene>
<sequence length="103" mass="11714">MRTASRRTEVLGSQQVHRGVGVARASPREEMSAASRQQLSDEPDIALNPNQDNYITLHSSKQCDLKMIDKSEIINKRHCRSFDFIESLDDPQPFSSSMEYSNK</sequence>
<dbReference type="EMBL" id="WKFB01000248">
    <property type="protein sequence ID" value="KAF6729991.1"/>
    <property type="molecule type" value="Genomic_DNA"/>
</dbReference>
<feature type="non-terminal residue" evidence="2">
    <location>
        <position position="1"/>
    </location>
</feature>
<proteinExistence type="predicted"/>
<evidence type="ECO:0000313" key="2">
    <source>
        <dbReference type="EMBL" id="KAF6729991.1"/>
    </source>
</evidence>
<dbReference type="Proteomes" id="UP000646548">
    <property type="component" value="Unassembled WGS sequence"/>
</dbReference>
<protein>
    <submittedName>
        <fullName evidence="2">Uncharacterized protein</fullName>
    </submittedName>
</protein>
<name>A0A834FD69_ORYME</name>
<organism evidence="2 3">
    <name type="scientific">Oryzias melastigma</name>
    <name type="common">Marine medaka</name>
    <dbReference type="NCBI Taxonomy" id="30732"/>
    <lineage>
        <taxon>Eukaryota</taxon>
        <taxon>Metazoa</taxon>
        <taxon>Chordata</taxon>
        <taxon>Craniata</taxon>
        <taxon>Vertebrata</taxon>
        <taxon>Euteleostomi</taxon>
        <taxon>Actinopterygii</taxon>
        <taxon>Neopterygii</taxon>
        <taxon>Teleostei</taxon>
        <taxon>Neoteleostei</taxon>
        <taxon>Acanthomorphata</taxon>
        <taxon>Ovalentaria</taxon>
        <taxon>Atherinomorphae</taxon>
        <taxon>Beloniformes</taxon>
        <taxon>Adrianichthyidae</taxon>
        <taxon>Oryziinae</taxon>
        <taxon>Oryzias</taxon>
    </lineage>
</organism>
<evidence type="ECO:0000256" key="1">
    <source>
        <dbReference type="SAM" id="MobiDB-lite"/>
    </source>
</evidence>